<reference evidence="3" key="1">
    <citation type="submission" date="2015-08" db="EMBL/GenBank/DDBJ databases">
        <title>Comparative genomics of the Campylobacter concisus group.</title>
        <authorList>
            <person name="Miller W.G."/>
            <person name="Yee E."/>
            <person name="Chapman M.H."/>
            <person name="Huynh S."/>
            <person name="Bono J.L."/>
            <person name="On S.L.W."/>
            <person name="St Leger J."/>
            <person name="Foster G."/>
            <person name="Parker C.T."/>
        </authorList>
    </citation>
    <scope>NUCLEOTIDE SEQUENCE [LARGE SCALE GENOMIC DNA]</scope>
    <source>
        <strain evidence="3">ATCC 33237</strain>
    </source>
</reference>
<evidence type="ECO:0000313" key="3">
    <source>
        <dbReference type="Proteomes" id="UP000066049"/>
    </source>
</evidence>
<protein>
    <submittedName>
        <fullName evidence="2">Putative membrane protein</fullName>
    </submittedName>
</protein>
<dbReference type="Proteomes" id="UP000066049">
    <property type="component" value="Chromosome"/>
</dbReference>
<dbReference type="EMBL" id="CP012541">
    <property type="protein sequence ID" value="ALF47589.1"/>
    <property type="molecule type" value="Genomic_DNA"/>
</dbReference>
<dbReference type="PATRIC" id="fig|199.248.peg.941"/>
<proteinExistence type="predicted"/>
<keyword evidence="1" id="KW-0812">Transmembrane</keyword>
<organism evidence="2 3">
    <name type="scientific">Campylobacter concisus</name>
    <dbReference type="NCBI Taxonomy" id="199"/>
    <lineage>
        <taxon>Bacteria</taxon>
        <taxon>Pseudomonadati</taxon>
        <taxon>Campylobacterota</taxon>
        <taxon>Epsilonproteobacteria</taxon>
        <taxon>Campylobacterales</taxon>
        <taxon>Campylobacteraceae</taxon>
        <taxon>Campylobacter</taxon>
    </lineage>
</organism>
<sequence>MSLTDSLNLKATAFANRWRFVIKIWLVFSFLSYALAYYLGLEVFGFISAISIFGCVCLLAFSSLLWFIASLVFLQPLVFLLLEKFDESITVYALACSIWLLGWITLSLVVDDKFARLGNDILLKITRIVLVSEFALLYFFNYNSSFDIETLIKSNLTKSLLLVLNSYILPSLLMLLIFDIKTYIASKNE</sequence>
<dbReference type="RefSeq" id="WP_054196594.1">
    <property type="nucleotide sequence ID" value="NZ_CABMKQ010000036.1"/>
</dbReference>
<dbReference type="GeneID" id="28662583"/>
<gene>
    <name evidence="2" type="ORF">CCON33237_0907</name>
</gene>
<keyword evidence="1" id="KW-1133">Transmembrane helix</keyword>
<feature type="transmembrane region" description="Helical" evidence="1">
    <location>
        <begin position="46"/>
        <end position="69"/>
    </location>
</feature>
<name>A0A0M4TMU5_9BACT</name>
<evidence type="ECO:0000313" key="2">
    <source>
        <dbReference type="EMBL" id="ALF47589.1"/>
    </source>
</evidence>
<evidence type="ECO:0000256" key="1">
    <source>
        <dbReference type="SAM" id="Phobius"/>
    </source>
</evidence>
<feature type="transmembrane region" description="Helical" evidence="1">
    <location>
        <begin position="160"/>
        <end position="178"/>
    </location>
</feature>
<feature type="transmembrane region" description="Helical" evidence="1">
    <location>
        <begin position="20"/>
        <end position="39"/>
    </location>
</feature>
<keyword evidence="1" id="KW-0472">Membrane</keyword>
<feature type="transmembrane region" description="Helical" evidence="1">
    <location>
        <begin position="121"/>
        <end position="140"/>
    </location>
</feature>
<dbReference type="KEGG" id="ccoc:CCON33237_0907"/>
<feature type="transmembrane region" description="Helical" evidence="1">
    <location>
        <begin position="89"/>
        <end position="109"/>
    </location>
</feature>
<dbReference type="AlphaFoldDB" id="A0A0M4TMU5"/>
<accession>A0A0M4TMU5</accession>